<gene>
    <name evidence="1" type="ORF">RHMOL_Rhmol09G0071300</name>
</gene>
<evidence type="ECO:0000313" key="1">
    <source>
        <dbReference type="EMBL" id="KAI8538051.1"/>
    </source>
</evidence>
<evidence type="ECO:0000313" key="2">
    <source>
        <dbReference type="Proteomes" id="UP001062846"/>
    </source>
</evidence>
<dbReference type="EMBL" id="CM046396">
    <property type="protein sequence ID" value="KAI8538051.1"/>
    <property type="molecule type" value="Genomic_DNA"/>
</dbReference>
<comment type="caution">
    <text evidence="1">The sequence shown here is derived from an EMBL/GenBank/DDBJ whole genome shotgun (WGS) entry which is preliminary data.</text>
</comment>
<keyword evidence="2" id="KW-1185">Reference proteome</keyword>
<reference evidence="1" key="1">
    <citation type="submission" date="2022-02" db="EMBL/GenBank/DDBJ databases">
        <title>Plant Genome Project.</title>
        <authorList>
            <person name="Zhang R.-G."/>
        </authorList>
    </citation>
    <scope>NUCLEOTIDE SEQUENCE</scope>
    <source>
        <strain evidence="1">AT1</strain>
    </source>
</reference>
<accession>A0ACC0MBC7</accession>
<organism evidence="1 2">
    <name type="scientific">Rhododendron molle</name>
    <name type="common">Chinese azalea</name>
    <name type="synonym">Azalea mollis</name>
    <dbReference type="NCBI Taxonomy" id="49168"/>
    <lineage>
        <taxon>Eukaryota</taxon>
        <taxon>Viridiplantae</taxon>
        <taxon>Streptophyta</taxon>
        <taxon>Embryophyta</taxon>
        <taxon>Tracheophyta</taxon>
        <taxon>Spermatophyta</taxon>
        <taxon>Magnoliopsida</taxon>
        <taxon>eudicotyledons</taxon>
        <taxon>Gunneridae</taxon>
        <taxon>Pentapetalae</taxon>
        <taxon>asterids</taxon>
        <taxon>Ericales</taxon>
        <taxon>Ericaceae</taxon>
        <taxon>Ericoideae</taxon>
        <taxon>Rhodoreae</taxon>
        <taxon>Rhododendron</taxon>
    </lineage>
</organism>
<proteinExistence type="predicted"/>
<sequence>MARLCCKKDGDWGAYQLGSLIYVLLVSLEMQIELTLRRRGLKMTADDISDGTPNRNKAAISEERHGTSDNMDGNSEEKGHHKPQDDISDGNPNTNKAAFSEERHDTSDKMDVSSEEKGHYIPQDGACNDSSLEGLSLSAGRTRDRSSSEMKSKLKGDPKSVKPVEYEENRLACGSSGENNMRNAAISGKRTSGRRSTSIPSAVGHQPTDCGTVDGNIARQAGKQSQNTSKTLGSCVGLSDANQIDDLKIAGSKKETNVKDASKSRKKTKRKLTYVSKLFSEILHHLNCFFLLDIWMLILLTGE</sequence>
<protein>
    <submittedName>
        <fullName evidence="1">Uncharacterized protein</fullName>
    </submittedName>
</protein>
<name>A0ACC0MBC7_RHOML</name>
<dbReference type="Proteomes" id="UP001062846">
    <property type="component" value="Chromosome 9"/>
</dbReference>